<organism evidence="1 2">
    <name type="scientific">Necator americanus</name>
    <name type="common">Human hookworm</name>
    <dbReference type="NCBI Taxonomy" id="51031"/>
    <lineage>
        <taxon>Eukaryota</taxon>
        <taxon>Metazoa</taxon>
        <taxon>Ecdysozoa</taxon>
        <taxon>Nematoda</taxon>
        <taxon>Chromadorea</taxon>
        <taxon>Rhabditida</taxon>
        <taxon>Rhabditina</taxon>
        <taxon>Rhabditomorpha</taxon>
        <taxon>Strongyloidea</taxon>
        <taxon>Ancylostomatidae</taxon>
        <taxon>Bunostominae</taxon>
        <taxon>Necator</taxon>
    </lineage>
</organism>
<proteinExistence type="predicted"/>
<protein>
    <submittedName>
        <fullName evidence="1">Uncharacterized protein</fullName>
    </submittedName>
</protein>
<comment type="caution">
    <text evidence="1">The sequence shown here is derived from an EMBL/GenBank/DDBJ whole genome shotgun (WGS) entry which is preliminary data.</text>
</comment>
<gene>
    <name evidence="1" type="primary">Necator_chrII.g5002</name>
    <name evidence="1" type="ORF">RB195_017210</name>
</gene>
<reference evidence="1 2" key="1">
    <citation type="submission" date="2023-08" db="EMBL/GenBank/DDBJ databases">
        <title>A Necator americanus chromosomal reference genome.</title>
        <authorList>
            <person name="Ilik V."/>
            <person name="Petrzelkova K.J."/>
            <person name="Pardy F."/>
            <person name="Fuh T."/>
            <person name="Niatou-Singa F.S."/>
            <person name="Gouil Q."/>
            <person name="Baker L."/>
            <person name="Ritchie M.E."/>
            <person name="Jex A.R."/>
            <person name="Gazzola D."/>
            <person name="Li H."/>
            <person name="Toshio Fujiwara R."/>
            <person name="Zhan B."/>
            <person name="Aroian R.V."/>
            <person name="Pafco B."/>
            <person name="Schwarz E.M."/>
        </authorList>
    </citation>
    <scope>NUCLEOTIDE SEQUENCE [LARGE SCALE GENOMIC DNA]</scope>
    <source>
        <strain evidence="1 2">Aroian</strain>
        <tissue evidence="1">Whole animal</tissue>
    </source>
</reference>
<dbReference type="EMBL" id="JAVFWL010000002">
    <property type="protein sequence ID" value="KAK6733322.1"/>
    <property type="molecule type" value="Genomic_DNA"/>
</dbReference>
<dbReference type="KEGG" id="nai:NECAME_05107"/>
<evidence type="ECO:0000313" key="2">
    <source>
        <dbReference type="Proteomes" id="UP001303046"/>
    </source>
</evidence>
<name>A0ABR1C468_NECAM</name>
<accession>A0ABR1C468</accession>
<dbReference type="Proteomes" id="UP001303046">
    <property type="component" value="Unassembled WGS sequence"/>
</dbReference>
<evidence type="ECO:0000313" key="1">
    <source>
        <dbReference type="EMBL" id="KAK6733322.1"/>
    </source>
</evidence>
<keyword evidence="2" id="KW-1185">Reference proteome</keyword>
<sequence length="99" mass="11681">MPTFFHILRRSISLMVFKNSPHDVEGIYVPEKAHDSVHNKKRRHSAHAELCSITPRSSQREGLYEKNRHPYHHTPSSYHRSAPICRMVKKREKSHVNFP</sequence>
<dbReference type="CTD" id="25345139"/>